<dbReference type="Gene3D" id="1.20.58.300">
    <property type="entry name" value="FlgN-like"/>
    <property type="match status" value="1"/>
</dbReference>
<gene>
    <name evidence="1" type="ORF">F8153_03000</name>
</gene>
<keyword evidence="2" id="KW-1185">Reference proteome</keyword>
<evidence type="ECO:0000313" key="1">
    <source>
        <dbReference type="EMBL" id="KAB3532051.1"/>
    </source>
</evidence>
<keyword evidence="1" id="KW-0966">Cell projection</keyword>
<name>A0A833HQK0_9FIRM</name>
<dbReference type="AlphaFoldDB" id="A0A833HQK0"/>
<dbReference type="Pfam" id="PF05130">
    <property type="entry name" value="FlgN"/>
    <property type="match status" value="1"/>
</dbReference>
<reference evidence="1 2" key="1">
    <citation type="submission" date="2019-10" db="EMBL/GenBank/DDBJ databases">
        <title>Alkaliphilus serpentinus sp. nov. and Alkaliphilus pronyensis sp. nov., two novel anaerobic alkaliphilic species isolated from the serpentinized-hosted hydrothermal field of the Prony Bay (New Caledonia).</title>
        <authorList>
            <person name="Postec A."/>
        </authorList>
    </citation>
    <scope>NUCLEOTIDE SEQUENCE [LARGE SCALE GENOMIC DNA]</scope>
    <source>
        <strain evidence="1 2">LacT</strain>
    </source>
</reference>
<sequence length="162" mass="18537">MNPQENVAILKHVSTEKLKLVKELLELTIKQKESLLAAEDNSTELLNRIVEEKQCIITTINHLDYDFSSNYDALLDSLGLKSLEGIKEEPVKGFKELKLVISEIMTVMQKIKILDDENHRLAIKNMEAIKGQLKTMKTGKMATNSYGKKYKESPSIFIDRKR</sequence>
<accession>A0A833HQK0</accession>
<dbReference type="InterPro" id="IPR007809">
    <property type="entry name" value="FlgN-like"/>
</dbReference>
<dbReference type="OrthoDB" id="1954073at2"/>
<keyword evidence="1" id="KW-0969">Cilium</keyword>
<dbReference type="Proteomes" id="UP000465601">
    <property type="component" value="Unassembled WGS sequence"/>
</dbReference>
<evidence type="ECO:0000313" key="2">
    <source>
        <dbReference type="Proteomes" id="UP000465601"/>
    </source>
</evidence>
<comment type="caution">
    <text evidence="1">The sequence shown here is derived from an EMBL/GenBank/DDBJ whole genome shotgun (WGS) entry which is preliminary data.</text>
</comment>
<organism evidence="1 2">
    <name type="scientific">Alkaliphilus serpentinus</name>
    <dbReference type="NCBI Taxonomy" id="1482731"/>
    <lineage>
        <taxon>Bacteria</taxon>
        <taxon>Bacillati</taxon>
        <taxon>Bacillota</taxon>
        <taxon>Clostridia</taxon>
        <taxon>Peptostreptococcales</taxon>
        <taxon>Natronincolaceae</taxon>
        <taxon>Alkaliphilus</taxon>
    </lineage>
</organism>
<keyword evidence="1" id="KW-0282">Flagellum</keyword>
<dbReference type="EMBL" id="WBZB01000011">
    <property type="protein sequence ID" value="KAB3532051.1"/>
    <property type="molecule type" value="Genomic_DNA"/>
</dbReference>
<dbReference type="GO" id="GO:0044780">
    <property type="term" value="P:bacterial-type flagellum assembly"/>
    <property type="evidence" value="ECO:0007669"/>
    <property type="project" value="InterPro"/>
</dbReference>
<proteinExistence type="predicted"/>
<protein>
    <submittedName>
        <fullName evidence="1">Flagellar protein FlgN</fullName>
    </submittedName>
</protein>
<dbReference type="RefSeq" id="WP_151864878.1">
    <property type="nucleotide sequence ID" value="NZ_WBZB01000011.1"/>
</dbReference>